<evidence type="ECO:0000259" key="3">
    <source>
        <dbReference type="Pfam" id="PF22725"/>
    </source>
</evidence>
<keyword evidence="5" id="KW-1185">Reference proteome</keyword>
<dbReference type="SUPFAM" id="SSF51735">
    <property type="entry name" value="NAD(P)-binding Rossmann-fold domains"/>
    <property type="match status" value="1"/>
</dbReference>
<dbReference type="AlphaFoldDB" id="A0A6G1KAT1"/>
<accession>A0A6G1KAT1</accession>
<dbReference type="Proteomes" id="UP000799428">
    <property type="component" value="Unassembled WGS sequence"/>
</dbReference>
<evidence type="ECO:0000313" key="4">
    <source>
        <dbReference type="EMBL" id="KAF2709918.1"/>
    </source>
</evidence>
<dbReference type="OrthoDB" id="2129491at2759"/>
<proteinExistence type="inferred from homology"/>
<dbReference type="Pfam" id="PF22725">
    <property type="entry name" value="GFO_IDH_MocA_C3"/>
    <property type="match status" value="1"/>
</dbReference>
<dbReference type="Pfam" id="PF01408">
    <property type="entry name" value="GFO_IDH_MocA"/>
    <property type="match status" value="1"/>
</dbReference>
<evidence type="ECO:0000313" key="5">
    <source>
        <dbReference type="Proteomes" id="UP000799428"/>
    </source>
</evidence>
<dbReference type="Gene3D" id="3.30.360.10">
    <property type="entry name" value="Dihydrodipicolinate Reductase, domain 2"/>
    <property type="match status" value="1"/>
</dbReference>
<dbReference type="Gene3D" id="3.40.50.720">
    <property type="entry name" value="NAD(P)-binding Rossmann-like Domain"/>
    <property type="match status" value="1"/>
</dbReference>
<organism evidence="4 5">
    <name type="scientific">Pleomassaria siparia CBS 279.74</name>
    <dbReference type="NCBI Taxonomy" id="1314801"/>
    <lineage>
        <taxon>Eukaryota</taxon>
        <taxon>Fungi</taxon>
        <taxon>Dikarya</taxon>
        <taxon>Ascomycota</taxon>
        <taxon>Pezizomycotina</taxon>
        <taxon>Dothideomycetes</taxon>
        <taxon>Pleosporomycetidae</taxon>
        <taxon>Pleosporales</taxon>
        <taxon>Pleomassariaceae</taxon>
        <taxon>Pleomassaria</taxon>
    </lineage>
</organism>
<feature type="domain" description="GFO/IDH/MocA-like oxidoreductase" evidence="3">
    <location>
        <begin position="145"/>
        <end position="254"/>
    </location>
</feature>
<feature type="domain" description="Gfo/Idh/MocA-like oxidoreductase N-terminal" evidence="2">
    <location>
        <begin position="6"/>
        <end position="123"/>
    </location>
</feature>
<comment type="similarity">
    <text evidence="1">Belongs to the Gfo/Idh/MocA family.</text>
</comment>
<evidence type="ECO:0000259" key="2">
    <source>
        <dbReference type="Pfam" id="PF01408"/>
    </source>
</evidence>
<dbReference type="InterPro" id="IPR055170">
    <property type="entry name" value="GFO_IDH_MocA-like_dom"/>
</dbReference>
<sequence length="337" mass="36641">MTEKITLGVIGTGWITHDYVSHSLSTGKFSLGAVYSRKHDTAAAFASKYPDQTPTLYTTLDDLAADANITTVYIASPNILHYEQAQAMLHAGKHVILEKPLATSEAQLDALFALAATKQRVLVEAFRHVHEANFKILKQSLPKVGALLGANLSFCQYSSRYEKVLLGAETPAVFDLKMAGGALVDLGIYVVAAAVELFGPPESSVYHPMVIPSGCDGGGTLVLKYAKDVQVSLQVSKMYASRAPSEVYGTQGTLSVPTITDIERVTFWDVKNKGPVGLELGTQREALNLKEEAVEHARIILEADWESVKRWEAHSRAVVRVMEGVRRANGLLFPGEE</sequence>
<evidence type="ECO:0000256" key="1">
    <source>
        <dbReference type="ARBA" id="ARBA00010928"/>
    </source>
</evidence>
<dbReference type="InterPro" id="IPR036291">
    <property type="entry name" value="NAD(P)-bd_dom_sf"/>
</dbReference>
<dbReference type="EMBL" id="MU005769">
    <property type="protein sequence ID" value="KAF2709918.1"/>
    <property type="molecule type" value="Genomic_DNA"/>
</dbReference>
<name>A0A6G1KAT1_9PLEO</name>
<dbReference type="GO" id="GO:0000166">
    <property type="term" value="F:nucleotide binding"/>
    <property type="evidence" value="ECO:0007669"/>
    <property type="project" value="InterPro"/>
</dbReference>
<dbReference type="SUPFAM" id="SSF55347">
    <property type="entry name" value="Glyceraldehyde-3-phosphate dehydrogenase-like, C-terminal domain"/>
    <property type="match status" value="1"/>
</dbReference>
<gene>
    <name evidence="4" type="ORF">K504DRAFT_466375</name>
</gene>
<dbReference type="PANTHER" id="PTHR43054:SF1">
    <property type="entry name" value="SCYLLO-INOSITOL 2-DEHYDROGENASE (NADP(+)) IOLU"/>
    <property type="match status" value="1"/>
</dbReference>
<dbReference type="InterPro" id="IPR000683">
    <property type="entry name" value="Gfo/Idh/MocA-like_OxRdtase_N"/>
</dbReference>
<reference evidence="4" key="1">
    <citation type="journal article" date="2020" name="Stud. Mycol.">
        <title>101 Dothideomycetes genomes: a test case for predicting lifestyles and emergence of pathogens.</title>
        <authorList>
            <person name="Haridas S."/>
            <person name="Albert R."/>
            <person name="Binder M."/>
            <person name="Bloem J."/>
            <person name="Labutti K."/>
            <person name="Salamov A."/>
            <person name="Andreopoulos B."/>
            <person name="Baker S."/>
            <person name="Barry K."/>
            <person name="Bills G."/>
            <person name="Bluhm B."/>
            <person name="Cannon C."/>
            <person name="Castanera R."/>
            <person name="Culley D."/>
            <person name="Daum C."/>
            <person name="Ezra D."/>
            <person name="Gonzalez J."/>
            <person name="Henrissat B."/>
            <person name="Kuo A."/>
            <person name="Liang C."/>
            <person name="Lipzen A."/>
            <person name="Lutzoni F."/>
            <person name="Magnuson J."/>
            <person name="Mondo S."/>
            <person name="Nolan M."/>
            <person name="Ohm R."/>
            <person name="Pangilinan J."/>
            <person name="Park H.-J."/>
            <person name="Ramirez L."/>
            <person name="Alfaro M."/>
            <person name="Sun H."/>
            <person name="Tritt A."/>
            <person name="Yoshinaga Y."/>
            <person name="Zwiers L.-H."/>
            <person name="Turgeon B."/>
            <person name="Goodwin S."/>
            <person name="Spatafora J."/>
            <person name="Crous P."/>
            <person name="Grigoriev I."/>
        </authorList>
    </citation>
    <scope>NUCLEOTIDE SEQUENCE</scope>
    <source>
        <strain evidence="4">CBS 279.74</strain>
    </source>
</reference>
<protein>
    <submittedName>
        <fullName evidence="4">NAD(P)-binding protein</fullName>
    </submittedName>
</protein>
<dbReference type="PANTHER" id="PTHR43054">
    <property type="match status" value="1"/>
</dbReference>